<dbReference type="Gene3D" id="3.30.960.10">
    <property type="entry name" value="eRF1 domain 1"/>
    <property type="match status" value="1"/>
</dbReference>
<comment type="function">
    <text evidence="2">Directs the termination of nascent peptide synthesis (translation) in response to the termination codons UAA, UAG and UGA. Modulates plant growth and development.</text>
</comment>
<dbReference type="PANTHER" id="PTHR10113">
    <property type="entry name" value="PEPTIDE CHAIN RELEASE FACTOR SUBUNIT 1"/>
    <property type="match status" value="1"/>
</dbReference>
<dbReference type="InterPro" id="IPR005140">
    <property type="entry name" value="eRF1_Pelota-like_N"/>
</dbReference>
<comment type="caution">
    <text evidence="6">The sequence shown here is derived from an EMBL/GenBank/DDBJ whole genome shotgun (WGS) entry which is preliminary data.</text>
</comment>
<keyword evidence="4" id="KW-0812">Transmembrane</keyword>
<feature type="region of interest" description="Disordered" evidence="3">
    <location>
        <begin position="202"/>
        <end position="226"/>
    </location>
</feature>
<accession>A0AAN7QA37</accession>
<reference evidence="6 7" key="1">
    <citation type="journal article" date="2023" name="Hortic Res">
        <title>Pangenome of water caltrop reveals structural variations and asymmetric subgenome divergence after allopolyploidization.</title>
        <authorList>
            <person name="Zhang X."/>
            <person name="Chen Y."/>
            <person name="Wang L."/>
            <person name="Yuan Y."/>
            <person name="Fang M."/>
            <person name="Shi L."/>
            <person name="Lu R."/>
            <person name="Comes H.P."/>
            <person name="Ma Y."/>
            <person name="Chen Y."/>
            <person name="Huang G."/>
            <person name="Zhou Y."/>
            <person name="Zheng Z."/>
            <person name="Qiu Y."/>
        </authorList>
    </citation>
    <scope>NUCLEOTIDE SEQUENCE [LARGE SCALE GENOMIC DNA]</scope>
    <source>
        <tissue evidence="6">Roots</tissue>
    </source>
</reference>
<feature type="domain" description="eRF1/Pelota-like N-terminal" evidence="5">
    <location>
        <begin position="54"/>
        <end position="176"/>
    </location>
</feature>
<gene>
    <name evidence="6" type="ORF">SAY87_022976</name>
</gene>
<evidence type="ECO:0000313" key="6">
    <source>
        <dbReference type="EMBL" id="KAK4759845.1"/>
    </source>
</evidence>
<dbReference type="SUPFAM" id="SSF55481">
    <property type="entry name" value="N-terminal domain of eukaryotic peptide chain release factor subunit 1, ERF1"/>
    <property type="match status" value="1"/>
</dbReference>
<dbReference type="GO" id="GO:0003747">
    <property type="term" value="F:translation release factor activity"/>
    <property type="evidence" value="ECO:0007669"/>
    <property type="project" value="InterPro"/>
</dbReference>
<dbReference type="InterPro" id="IPR004403">
    <property type="entry name" value="Peptide_chain-rel_eRF1/aRF1"/>
</dbReference>
<dbReference type="Pfam" id="PF03463">
    <property type="entry name" value="eRF1_1"/>
    <property type="match status" value="1"/>
</dbReference>
<keyword evidence="4" id="KW-0472">Membrane</keyword>
<dbReference type="AlphaFoldDB" id="A0AAN7QA37"/>
<evidence type="ECO:0000313" key="7">
    <source>
        <dbReference type="Proteomes" id="UP001345219"/>
    </source>
</evidence>
<evidence type="ECO:0000256" key="1">
    <source>
        <dbReference type="ARBA" id="ARBA00022604"/>
    </source>
</evidence>
<dbReference type="SMART" id="SM01194">
    <property type="entry name" value="eRF1_1"/>
    <property type="match status" value="1"/>
</dbReference>
<proteinExistence type="predicted"/>
<evidence type="ECO:0000259" key="5">
    <source>
        <dbReference type="SMART" id="SM01194"/>
    </source>
</evidence>
<name>A0AAN7QA37_9MYRT</name>
<keyword evidence="7" id="KW-1185">Reference proteome</keyword>
<keyword evidence="4" id="KW-1133">Transmembrane helix</keyword>
<organism evidence="6 7">
    <name type="scientific">Trapa incisa</name>
    <dbReference type="NCBI Taxonomy" id="236973"/>
    <lineage>
        <taxon>Eukaryota</taxon>
        <taxon>Viridiplantae</taxon>
        <taxon>Streptophyta</taxon>
        <taxon>Embryophyta</taxon>
        <taxon>Tracheophyta</taxon>
        <taxon>Spermatophyta</taxon>
        <taxon>Magnoliopsida</taxon>
        <taxon>eudicotyledons</taxon>
        <taxon>Gunneridae</taxon>
        <taxon>Pentapetalae</taxon>
        <taxon>rosids</taxon>
        <taxon>malvids</taxon>
        <taxon>Myrtales</taxon>
        <taxon>Lythraceae</taxon>
        <taxon>Trapa</taxon>
    </lineage>
</organism>
<dbReference type="EMBL" id="JAXIOK010000011">
    <property type="protein sequence ID" value="KAK4759845.1"/>
    <property type="molecule type" value="Genomic_DNA"/>
</dbReference>
<protein>
    <recommendedName>
        <fullName evidence="5">eRF1/Pelota-like N-terminal domain-containing protein</fullName>
    </recommendedName>
</protein>
<evidence type="ECO:0000256" key="2">
    <source>
        <dbReference type="ARBA" id="ARBA00045523"/>
    </source>
</evidence>
<sequence length="270" mass="30747">MCVRDMVLFICIIVGHYLSGLLIWTSFWILQFVNSHFVYLHNKFVLFLLQIADGQESDKNIEIWKIKKLIKALESARGNGTSMISLIMPPGDESGTASNIKSTVNGQSVLGAIRSTQRRIKLYNKVPPSGLVLYTRTIITADGKEKKVTIDFEPFMPINASLYLCYNKCPTRSYTRYHTDIVTITNLFAGRLPYCQTPFPSSVSGRERMPPYEPEPFHPGTPRHHHHPPSCFFSRVEADEMQLLTLERIADLRCTRTPVLLFLPPLTEDI</sequence>
<evidence type="ECO:0000256" key="4">
    <source>
        <dbReference type="SAM" id="Phobius"/>
    </source>
</evidence>
<dbReference type="InterPro" id="IPR024049">
    <property type="entry name" value="eRF1_1_sf"/>
</dbReference>
<feature type="transmembrane region" description="Helical" evidence="4">
    <location>
        <begin position="7"/>
        <end position="30"/>
    </location>
</feature>
<keyword evidence="1" id="KW-0341">Growth regulation</keyword>
<evidence type="ECO:0000256" key="3">
    <source>
        <dbReference type="SAM" id="MobiDB-lite"/>
    </source>
</evidence>
<dbReference type="Proteomes" id="UP001345219">
    <property type="component" value="Chromosome 17"/>
</dbReference>